<organism evidence="1">
    <name type="scientific">viral metagenome</name>
    <dbReference type="NCBI Taxonomy" id="1070528"/>
    <lineage>
        <taxon>unclassified sequences</taxon>
        <taxon>metagenomes</taxon>
        <taxon>organismal metagenomes</taxon>
    </lineage>
</organism>
<evidence type="ECO:0000313" key="1">
    <source>
        <dbReference type="EMBL" id="QHU29949.1"/>
    </source>
</evidence>
<proteinExistence type="predicted"/>
<reference evidence="1" key="1">
    <citation type="journal article" date="2020" name="Nature">
        <title>Giant virus diversity and host interactions through global metagenomics.</title>
        <authorList>
            <person name="Schulz F."/>
            <person name="Roux S."/>
            <person name="Paez-Espino D."/>
            <person name="Jungbluth S."/>
            <person name="Walsh D.A."/>
            <person name="Denef V.J."/>
            <person name="McMahon K.D."/>
            <person name="Konstantinidis K.T."/>
            <person name="Eloe-Fadrosh E.A."/>
            <person name="Kyrpides N.C."/>
            <person name="Woyke T."/>
        </authorList>
    </citation>
    <scope>NUCLEOTIDE SEQUENCE</scope>
    <source>
        <strain evidence="1">GVMAG-M-3300027810-10</strain>
    </source>
</reference>
<dbReference type="AlphaFoldDB" id="A0A6C0LG86"/>
<name>A0A6C0LG86_9ZZZZ</name>
<accession>A0A6C0LG86</accession>
<sequence length="70" mass="7595">MGNSFFGKVPANVIITDTAGLKCPPDIPPPSTIDMYKADTIASGFPVASMVKRKNKVPINSTKYFCILYI</sequence>
<protein>
    <submittedName>
        <fullName evidence="1">Uncharacterized protein</fullName>
    </submittedName>
</protein>
<dbReference type="EMBL" id="MN740500">
    <property type="protein sequence ID" value="QHU29949.1"/>
    <property type="molecule type" value="Genomic_DNA"/>
</dbReference>